<dbReference type="EMBL" id="JAAMPI010000187">
    <property type="protein sequence ID" value="KAF4634407.1"/>
    <property type="molecule type" value="Genomic_DNA"/>
</dbReference>
<dbReference type="OrthoDB" id="674604at2759"/>
<proteinExistence type="predicted"/>
<dbReference type="InterPro" id="IPR031352">
    <property type="entry name" value="SesA"/>
</dbReference>
<gene>
    <name evidence="3" type="ORF">G7Y89_g3703</name>
</gene>
<comment type="caution">
    <text evidence="3">The sequence shown here is derived from an EMBL/GenBank/DDBJ whole genome shotgun (WGS) entry which is preliminary data.</text>
</comment>
<feature type="domain" description="NACHT-NTPase sigma" evidence="1">
    <location>
        <begin position="167"/>
        <end position="200"/>
    </location>
</feature>
<organism evidence="3 4">
    <name type="scientific">Cudoniella acicularis</name>
    <dbReference type="NCBI Taxonomy" id="354080"/>
    <lineage>
        <taxon>Eukaryota</taxon>
        <taxon>Fungi</taxon>
        <taxon>Dikarya</taxon>
        <taxon>Ascomycota</taxon>
        <taxon>Pezizomycotina</taxon>
        <taxon>Leotiomycetes</taxon>
        <taxon>Helotiales</taxon>
        <taxon>Tricladiaceae</taxon>
        <taxon>Cudoniella</taxon>
    </lineage>
</organism>
<name>A0A8H4W5C6_9HELO</name>
<accession>A0A8H4W5C6</accession>
<dbReference type="Pfam" id="PF17106">
    <property type="entry name" value="NACHT_sigma"/>
    <property type="match status" value="1"/>
</dbReference>
<feature type="domain" description="NACHT-NTPase and P-loop NTPases N-terminal" evidence="2">
    <location>
        <begin position="10"/>
        <end position="129"/>
    </location>
</feature>
<reference evidence="3 4" key="1">
    <citation type="submission" date="2020-03" db="EMBL/GenBank/DDBJ databases">
        <title>Draft Genome Sequence of Cudoniella acicularis.</title>
        <authorList>
            <person name="Buettner E."/>
            <person name="Kellner H."/>
        </authorList>
    </citation>
    <scope>NUCLEOTIDE SEQUENCE [LARGE SCALE GENOMIC DNA]</scope>
    <source>
        <strain evidence="3 4">DSM 108380</strain>
    </source>
</reference>
<dbReference type="InterPro" id="IPR031353">
    <property type="entry name" value="NACHT_sigma"/>
</dbReference>
<keyword evidence="4" id="KW-1185">Reference proteome</keyword>
<protein>
    <recommendedName>
        <fullName evidence="5">NACHT-NTPase and P-loop NTPases N-terminal domain-containing protein</fullName>
    </recommendedName>
</protein>
<dbReference type="Pfam" id="PF17107">
    <property type="entry name" value="SesA"/>
    <property type="match status" value="1"/>
</dbReference>
<dbReference type="Proteomes" id="UP000566819">
    <property type="component" value="Unassembled WGS sequence"/>
</dbReference>
<sequence>MSGIEVIGLISAIIGIIDGASKLYDAIENSSKLPQAFREVVQRLPLVRDTLESLQKCEGDGDRDTYEAIKPTVESCRDRAERLRNILQDVVAQPDASRVERYRLAVRRLGKESKVEELMKGMLEDVQLLAANQAVKAAGGGKVDELVKAVRSLEKVPPSVPDSYGPAFTYHGTGDQINNTGSGTQNINKGKGQQYIAHSISFG</sequence>
<evidence type="ECO:0000313" key="4">
    <source>
        <dbReference type="Proteomes" id="UP000566819"/>
    </source>
</evidence>
<dbReference type="AlphaFoldDB" id="A0A8H4W5C6"/>
<evidence type="ECO:0000259" key="1">
    <source>
        <dbReference type="Pfam" id="PF17106"/>
    </source>
</evidence>
<evidence type="ECO:0000313" key="3">
    <source>
        <dbReference type="EMBL" id="KAF4634407.1"/>
    </source>
</evidence>
<evidence type="ECO:0008006" key="5">
    <source>
        <dbReference type="Google" id="ProtNLM"/>
    </source>
</evidence>
<evidence type="ECO:0000259" key="2">
    <source>
        <dbReference type="Pfam" id="PF17107"/>
    </source>
</evidence>